<dbReference type="InterPro" id="IPR024983">
    <property type="entry name" value="CHAT_dom"/>
</dbReference>
<reference evidence="3" key="1">
    <citation type="submission" date="2020-12" db="EMBL/GenBank/DDBJ databases">
        <title>Genomic characterization of non-nitrogen-fixing Frankia strains.</title>
        <authorList>
            <person name="Carlos-Shanley C."/>
            <person name="Guerra T."/>
            <person name="Hahn D."/>
        </authorList>
    </citation>
    <scope>NUCLEOTIDE SEQUENCE</scope>
    <source>
        <strain evidence="3">CN6</strain>
    </source>
</reference>
<organism evidence="3 4">
    <name type="scientific">Frankia nepalensis</name>
    <dbReference type="NCBI Taxonomy" id="1836974"/>
    <lineage>
        <taxon>Bacteria</taxon>
        <taxon>Bacillati</taxon>
        <taxon>Actinomycetota</taxon>
        <taxon>Actinomycetes</taxon>
        <taxon>Frankiales</taxon>
        <taxon>Frankiaceae</taxon>
        <taxon>Frankia</taxon>
    </lineage>
</organism>
<keyword evidence="4" id="KW-1185">Reference proteome</keyword>
<accession>A0A937R792</accession>
<dbReference type="Pfam" id="PF12770">
    <property type="entry name" value="CHAT"/>
    <property type="match status" value="1"/>
</dbReference>
<proteinExistence type="predicted"/>
<evidence type="ECO:0000313" key="4">
    <source>
        <dbReference type="Proteomes" id="UP000604475"/>
    </source>
</evidence>
<protein>
    <submittedName>
        <fullName evidence="3">CHAT domain-containing protein</fullName>
    </submittedName>
</protein>
<name>A0A937R792_9ACTN</name>
<dbReference type="EMBL" id="JAEACQ010000154">
    <property type="protein sequence ID" value="MBL7627003.1"/>
    <property type="molecule type" value="Genomic_DNA"/>
</dbReference>
<feature type="domain" description="CHAT" evidence="2">
    <location>
        <begin position="59"/>
        <end position="135"/>
    </location>
</feature>
<dbReference type="AlphaFoldDB" id="A0A937R792"/>
<dbReference type="RefSeq" id="WP_203000071.1">
    <property type="nucleotide sequence ID" value="NZ_JADWYU010000204.1"/>
</dbReference>
<gene>
    <name evidence="3" type="ORF">I7412_07460</name>
</gene>
<evidence type="ECO:0000313" key="3">
    <source>
        <dbReference type="EMBL" id="MBL7627003.1"/>
    </source>
</evidence>
<dbReference type="Proteomes" id="UP000604475">
    <property type="component" value="Unassembled WGS sequence"/>
</dbReference>
<feature type="region of interest" description="Disordered" evidence="1">
    <location>
        <begin position="22"/>
        <end position="50"/>
    </location>
</feature>
<evidence type="ECO:0000256" key="1">
    <source>
        <dbReference type="SAM" id="MobiDB-lite"/>
    </source>
</evidence>
<sequence length="136" mass="14880">MSHATAPPLALWVNRPEATALTDSRSARRPARDRFEIRAPPQPARDPDHRLSHERLRLVDEAIHLASAFQLAGYRHVIATLWPIGDQHAVAVADDIYAALATTGDAAAAVHTAVRELRDRWAAAPSTWASHIHVGP</sequence>
<evidence type="ECO:0000259" key="2">
    <source>
        <dbReference type="Pfam" id="PF12770"/>
    </source>
</evidence>
<comment type="caution">
    <text evidence="3">The sequence shown here is derived from an EMBL/GenBank/DDBJ whole genome shotgun (WGS) entry which is preliminary data.</text>
</comment>